<dbReference type="EMBL" id="AMYD01000864">
    <property type="protein sequence ID" value="EQB55809.1"/>
    <property type="molecule type" value="Genomic_DNA"/>
</dbReference>
<dbReference type="AlphaFoldDB" id="T0KUM6"/>
<dbReference type="Proteomes" id="UP000015530">
    <property type="component" value="Unassembled WGS sequence"/>
</dbReference>
<evidence type="ECO:0000313" key="2">
    <source>
        <dbReference type="Proteomes" id="UP000015530"/>
    </source>
</evidence>
<dbReference type="HOGENOM" id="CLU_1722221_0_0_1"/>
<evidence type="ECO:0000313" key="1">
    <source>
        <dbReference type="EMBL" id="EQB55809.1"/>
    </source>
</evidence>
<sequence length="152" mass="15556">MTTLLSGDDSNLIGEGGFVGDRGTILTGDPDTERGAILTGEPDAILTGDPDAILTGDPDADRGTILTGDPDVDPSIFTGDPDFVGDPPLVGEPLGVLTLDPADAEFALCRVAGRLLLGVPFINLSSVDRRISARSDSVVLWRSLGSGAGRGP</sequence>
<proteinExistence type="predicted"/>
<protein>
    <submittedName>
        <fullName evidence="1">Uncharacterized protein</fullName>
    </submittedName>
</protein>
<accession>T0KUM6</accession>
<gene>
    <name evidence="1" type="ORF">CGLO_04233</name>
</gene>
<name>T0KUM6_COLGC</name>
<comment type="caution">
    <text evidence="1">The sequence shown here is derived from an EMBL/GenBank/DDBJ whole genome shotgun (WGS) entry which is preliminary data.</text>
</comment>
<organism evidence="1 2">
    <name type="scientific">Colletotrichum gloeosporioides (strain Cg-14)</name>
    <name type="common">Anthracnose fungus</name>
    <name type="synonym">Glomerella cingulata</name>
    <dbReference type="NCBI Taxonomy" id="1237896"/>
    <lineage>
        <taxon>Eukaryota</taxon>
        <taxon>Fungi</taxon>
        <taxon>Dikarya</taxon>
        <taxon>Ascomycota</taxon>
        <taxon>Pezizomycotina</taxon>
        <taxon>Sordariomycetes</taxon>
        <taxon>Hypocreomycetidae</taxon>
        <taxon>Glomerellales</taxon>
        <taxon>Glomerellaceae</taxon>
        <taxon>Colletotrichum</taxon>
        <taxon>Colletotrichum gloeosporioides species complex</taxon>
    </lineage>
</organism>
<reference evidence="2" key="1">
    <citation type="journal article" date="2013" name="Mol. Plant Microbe Interact.">
        <title>Global aspects of pacC regulation of pathogenicity genes in Colletotrichum gloeosporioides as revealed by transcriptome analysis.</title>
        <authorList>
            <person name="Alkan N."/>
            <person name="Meng X."/>
            <person name="Friedlander G."/>
            <person name="Reuveni E."/>
            <person name="Sukno S."/>
            <person name="Sherman A."/>
            <person name="Thon M."/>
            <person name="Fluhr R."/>
            <person name="Prusky D."/>
        </authorList>
    </citation>
    <scope>NUCLEOTIDE SEQUENCE [LARGE SCALE GENOMIC DNA]</scope>
    <source>
        <strain evidence="2">Cg-14</strain>
    </source>
</reference>